<organism evidence="2 3">
    <name type="scientific">Lymnaea stagnalis</name>
    <name type="common">Great pond snail</name>
    <name type="synonym">Helix stagnalis</name>
    <dbReference type="NCBI Taxonomy" id="6523"/>
    <lineage>
        <taxon>Eukaryota</taxon>
        <taxon>Metazoa</taxon>
        <taxon>Spiralia</taxon>
        <taxon>Lophotrochozoa</taxon>
        <taxon>Mollusca</taxon>
        <taxon>Gastropoda</taxon>
        <taxon>Heterobranchia</taxon>
        <taxon>Euthyneura</taxon>
        <taxon>Panpulmonata</taxon>
        <taxon>Hygrophila</taxon>
        <taxon>Lymnaeoidea</taxon>
        <taxon>Lymnaeidae</taxon>
        <taxon>Lymnaea</taxon>
    </lineage>
</organism>
<dbReference type="EMBL" id="CAXITT010000229">
    <property type="protein sequence ID" value="CAL1536435.1"/>
    <property type="molecule type" value="Genomic_DNA"/>
</dbReference>
<name>A0AAV2HQP8_LYMST</name>
<dbReference type="AlphaFoldDB" id="A0AAV2HQP8"/>
<gene>
    <name evidence="2" type="ORF">GSLYS_00010348001</name>
</gene>
<comment type="caution">
    <text evidence="2">The sequence shown here is derived from an EMBL/GenBank/DDBJ whole genome shotgun (WGS) entry which is preliminary data.</text>
</comment>
<evidence type="ECO:0000313" key="2">
    <source>
        <dbReference type="EMBL" id="CAL1536435.1"/>
    </source>
</evidence>
<dbReference type="Proteomes" id="UP001497497">
    <property type="component" value="Unassembled WGS sequence"/>
</dbReference>
<protein>
    <submittedName>
        <fullName evidence="2">Uncharacterized protein</fullName>
    </submittedName>
</protein>
<proteinExistence type="predicted"/>
<feature type="region of interest" description="Disordered" evidence="1">
    <location>
        <begin position="171"/>
        <end position="193"/>
    </location>
</feature>
<reference evidence="2 3" key="1">
    <citation type="submission" date="2024-04" db="EMBL/GenBank/DDBJ databases">
        <authorList>
            <consortium name="Genoscope - CEA"/>
            <person name="William W."/>
        </authorList>
    </citation>
    <scope>NUCLEOTIDE SEQUENCE [LARGE SCALE GENOMIC DNA]</scope>
</reference>
<evidence type="ECO:0000256" key="1">
    <source>
        <dbReference type="SAM" id="MobiDB-lite"/>
    </source>
</evidence>
<evidence type="ECO:0000313" key="3">
    <source>
        <dbReference type="Proteomes" id="UP001497497"/>
    </source>
</evidence>
<keyword evidence="3" id="KW-1185">Reference proteome</keyword>
<sequence length="193" mass="21835">MMKLLSNITMLTEESGVFKNLKYFLRSFSKQDEEDLVHEKSNLLPKETYFGPGSPKSIFEVTESAVVPTHCDQVNRHSDYGEMDEVDSDLLNMDDCENYGNRWGYTYDDDDEIYSEGGKSSSFGEYCMGEASESQVIDLSKPLVRRQLDTETRDGLSRAFIGLEDPWQGELPQLSKPNPLVAGYGSARKETKV</sequence>
<accession>A0AAV2HQP8</accession>